<keyword evidence="7" id="KW-1185">Reference proteome</keyword>
<dbReference type="PROSITE" id="PS50157">
    <property type="entry name" value="ZINC_FINGER_C2H2_2"/>
    <property type="match status" value="6"/>
</dbReference>
<feature type="domain" description="C2H2-type" evidence="6">
    <location>
        <begin position="164"/>
        <end position="193"/>
    </location>
</feature>
<feature type="domain" description="C2H2-type" evidence="6">
    <location>
        <begin position="336"/>
        <end position="364"/>
    </location>
</feature>
<evidence type="ECO:0000256" key="3">
    <source>
        <dbReference type="ARBA" id="ARBA00022771"/>
    </source>
</evidence>
<dbReference type="Pfam" id="PF00096">
    <property type="entry name" value="zf-C2H2"/>
    <property type="match status" value="2"/>
</dbReference>
<keyword evidence="1" id="KW-0479">Metal-binding</keyword>
<dbReference type="FunFam" id="3.30.160.60:FF:000086">
    <property type="entry name" value="transcription factor E4F1 isoform X1"/>
    <property type="match status" value="1"/>
</dbReference>
<dbReference type="Gene3D" id="3.30.160.60">
    <property type="entry name" value="Classic Zinc Finger"/>
    <property type="match status" value="4"/>
</dbReference>
<dbReference type="GO" id="GO:0005634">
    <property type="term" value="C:nucleus"/>
    <property type="evidence" value="ECO:0007669"/>
    <property type="project" value="TreeGrafter"/>
</dbReference>
<dbReference type="SUPFAM" id="SSF57667">
    <property type="entry name" value="beta-beta-alpha zinc fingers"/>
    <property type="match status" value="4"/>
</dbReference>
<feature type="domain" description="C2H2-type" evidence="6">
    <location>
        <begin position="305"/>
        <end position="332"/>
    </location>
</feature>
<dbReference type="PROSITE" id="PS00028">
    <property type="entry name" value="ZINC_FINGER_C2H2_1"/>
    <property type="match status" value="7"/>
</dbReference>
<dbReference type="PANTHER" id="PTHR24409:SF295">
    <property type="entry name" value="AZ2-RELATED"/>
    <property type="match status" value="1"/>
</dbReference>
<proteinExistence type="predicted"/>
<evidence type="ECO:0000256" key="1">
    <source>
        <dbReference type="ARBA" id="ARBA00022723"/>
    </source>
</evidence>
<keyword evidence="4" id="KW-0862">Zinc</keyword>
<keyword evidence="3 5" id="KW-0863">Zinc-finger</keyword>
<evidence type="ECO:0000259" key="6">
    <source>
        <dbReference type="PROSITE" id="PS50157"/>
    </source>
</evidence>
<sequence>MAGASSASERDDTWLCGSSSENGCVFRCRWVECTALLSCTADLQHHILNDHCAIELQSGEWSCGVIGCDAVLIDEDHARRHMLFHCFHADRQQRGREVLVGSSYTKQMTDCGHTTSSGLVFDGSPLVCEWDTCMVAFDDMFDFVQHCDEHMTALGQEDCVNNVFICRWSNCEQTIRNKNNLRWHIRHHSGDKPVACPFCGRFFANGTKLVDHVIRKIENGRLKCFLCQKTFLTERLLREHGRRHVKNYKCPFCDMTVETPSDLRDHISKRHSNSRPHQCEKCPKAFHQKSDLDRHMVVHEDRYPFECEFCPQSFKWKRQLNMHVRLHDKNADPYTHLCHLCPTKFKNGSNLSKHLIRKHQLSVPSGHSRFQYKKCADGYLRLQTERYESEKLAAQIEAIQRGEKSALVVNSDNHTSTWITIDG</sequence>
<dbReference type="PANTHER" id="PTHR24409">
    <property type="entry name" value="ZINC FINGER PROTEIN 142"/>
    <property type="match status" value="1"/>
</dbReference>
<organism evidence="7 8">
    <name type="scientific">Plectus sambesii</name>
    <dbReference type="NCBI Taxonomy" id="2011161"/>
    <lineage>
        <taxon>Eukaryota</taxon>
        <taxon>Metazoa</taxon>
        <taxon>Ecdysozoa</taxon>
        <taxon>Nematoda</taxon>
        <taxon>Chromadorea</taxon>
        <taxon>Plectida</taxon>
        <taxon>Plectina</taxon>
        <taxon>Plectoidea</taxon>
        <taxon>Plectidae</taxon>
        <taxon>Plectus</taxon>
    </lineage>
</organism>
<evidence type="ECO:0000256" key="2">
    <source>
        <dbReference type="ARBA" id="ARBA00022737"/>
    </source>
</evidence>
<feature type="domain" description="C2H2-type" evidence="6">
    <location>
        <begin position="277"/>
        <end position="304"/>
    </location>
</feature>
<evidence type="ECO:0000313" key="7">
    <source>
        <dbReference type="Proteomes" id="UP000887566"/>
    </source>
</evidence>
<dbReference type="InterPro" id="IPR036236">
    <property type="entry name" value="Znf_C2H2_sf"/>
</dbReference>
<dbReference type="FunFam" id="3.30.160.60:FF:000065">
    <property type="entry name" value="B-cell CLL/lymphoma 6, member B"/>
    <property type="match status" value="1"/>
</dbReference>
<accession>A0A914UZN8</accession>
<dbReference type="GO" id="GO:0008270">
    <property type="term" value="F:zinc ion binding"/>
    <property type="evidence" value="ECO:0007669"/>
    <property type="project" value="UniProtKB-KW"/>
</dbReference>
<dbReference type="Proteomes" id="UP000887566">
    <property type="component" value="Unplaced"/>
</dbReference>
<reference evidence="8" key="1">
    <citation type="submission" date="2022-11" db="UniProtKB">
        <authorList>
            <consortium name="WormBaseParasite"/>
        </authorList>
    </citation>
    <scope>IDENTIFICATION</scope>
</reference>
<protein>
    <submittedName>
        <fullName evidence="8">C2H2-type domain-containing protein</fullName>
    </submittedName>
</protein>
<dbReference type="SMART" id="SM00355">
    <property type="entry name" value="ZnF_C2H2"/>
    <property type="match status" value="10"/>
</dbReference>
<dbReference type="InterPro" id="IPR013087">
    <property type="entry name" value="Znf_C2H2_type"/>
</dbReference>
<feature type="domain" description="C2H2-type" evidence="6">
    <location>
        <begin position="222"/>
        <end position="249"/>
    </location>
</feature>
<dbReference type="WBParaSite" id="PSAMB.scaffold1399size32041.g12851.t1">
    <property type="protein sequence ID" value="PSAMB.scaffold1399size32041.g12851.t1"/>
    <property type="gene ID" value="PSAMB.scaffold1399size32041.g12851"/>
</dbReference>
<evidence type="ECO:0000256" key="5">
    <source>
        <dbReference type="PROSITE-ProRule" id="PRU00042"/>
    </source>
</evidence>
<feature type="domain" description="C2H2-type" evidence="6">
    <location>
        <begin position="248"/>
        <end position="276"/>
    </location>
</feature>
<dbReference type="GO" id="GO:0000977">
    <property type="term" value="F:RNA polymerase II transcription regulatory region sequence-specific DNA binding"/>
    <property type="evidence" value="ECO:0007669"/>
    <property type="project" value="TreeGrafter"/>
</dbReference>
<name>A0A914UZN8_9BILA</name>
<evidence type="ECO:0000256" key="4">
    <source>
        <dbReference type="ARBA" id="ARBA00022833"/>
    </source>
</evidence>
<dbReference type="GO" id="GO:0000981">
    <property type="term" value="F:DNA-binding transcription factor activity, RNA polymerase II-specific"/>
    <property type="evidence" value="ECO:0007669"/>
    <property type="project" value="TreeGrafter"/>
</dbReference>
<evidence type="ECO:0000313" key="8">
    <source>
        <dbReference type="WBParaSite" id="PSAMB.scaffold1399size32041.g12851.t1"/>
    </source>
</evidence>
<dbReference type="AlphaFoldDB" id="A0A914UZN8"/>
<keyword evidence="2" id="KW-0677">Repeat</keyword>